<accession>A0ABT5YKD3</accession>
<dbReference type="PROSITE" id="PS00211">
    <property type="entry name" value="ABC_TRANSPORTER_1"/>
    <property type="match status" value="1"/>
</dbReference>
<comment type="caution">
    <text evidence="5">The sequence shown here is derived from an EMBL/GenBank/DDBJ whole genome shotgun (WGS) entry which is preliminary data.</text>
</comment>
<evidence type="ECO:0000256" key="3">
    <source>
        <dbReference type="ARBA" id="ARBA00022840"/>
    </source>
</evidence>
<dbReference type="InterPro" id="IPR050319">
    <property type="entry name" value="ABC_transp_ATP-bind"/>
</dbReference>
<dbReference type="InterPro" id="IPR003439">
    <property type="entry name" value="ABC_transporter-like_ATP-bd"/>
</dbReference>
<keyword evidence="3 5" id="KW-0067">ATP-binding</keyword>
<keyword evidence="6" id="KW-1185">Reference proteome</keyword>
<reference evidence="5 6" key="1">
    <citation type="submission" date="2023-03" db="EMBL/GenBank/DDBJ databases">
        <title>Fodinicurvata sp. CAU 1616 isolated from sea sendiment.</title>
        <authorList>
            <person name="Kim W."/>
        </authorList>
    </citation>
    <scope>NUCLEOTIDE SEQUENCE [LARGE SCALE GENOMIC DNA]</scope>
    <source>
        <strain evidence="5 6">CAU 1616</strain>
    </source>
</reference>
<dbReference type="EMBL" id="JARHUD010000003">
    <property type="protein sequence ID" value="MDF2095389.1"/>
    <property type="molecule type" value="Genomic_DNA"/>
</dbReference>
<feature type="domain" description="ABC transporter" evidence="4">
    <location>
        <begin position="6"/>
        <end position="252"/>
    </location>
</feature>
<dbReference type="RefSeq" id="WP_275820774.1">
    <property type="nucleotide sequence ID" value="NZ_JARHUD010000003.1"/>
</dbReference>
<evidence type="ECO:0000313" key="5">
    <source>
        <dbReference type="EMBL" id="MDF2095389.1"/>
    </source>
</evidence>
<name>A0ABT5YKD3_9PROT</name>
<protein>
    <submittedName>
        <fullName evidence="5">ATP-binding cassette domain-containing protein</fullName>
    </submittedName>
</protein>
<dbReference type="InterPro" id="IPR017871">
    <property type="entry name" value="ABC_transporter-like_CS"/>
</dbReference>
<evidence type="ECO:0000313" key="6">
    <source>
        <dbReference type="Proteomes" id="UP001215503"/>
    </source>
</evidence>
<evidence type="ECO:0000259" key="4">
    <source>
        <dbReference type="PROSITE" id="PS50893"/>
    </source>
</evidence>
<dbReference type="PROSITE" id="PS50893">
    <property type="entry name" value="ABC_TRANSPORTER_2"/>
    <property type="match status" value="1"/>
</dbReference>
<dbReference type="CDD" id="cd03257">
    <property type="entry name" value="ABC_NikE_OppD_transporters"/>
    <property type="match status" value="1"/>
</dbReference>
<dbReference type="Gene3D" id="3.40.50.300">
    <property type="entry name" value="P-loop containing nucleotide triphosphate hydrolases"/>
    <property type="match status" value="1"/>
</dbReference>
<dbReference type="SUPFAM" id="SSF52540">
    <property type="entry name" value="P-loop containing nucleoside triphosphate hydrolases"/>
    <property type="match status" value="1"/>
</dbReference>
<dbReference type="InterPro" id="IPR027417">
    <property type="entry name" value="P-loop_NTPase"/>
</dbReference>
<dbReference type="InterPro" id="IPR003593">
    <property type="entry name" value="AAA+_ATPase"/>
</dbReference>
<organism evidence="5 6">
    <name type="scientific">Aquibaculum arenosum</name>
    <dbReference type="NCBI Taxonomy" id="3032591"/>
    <lineage>
        <taxon>Bacteria</taxon>
        <taxon>Pseudomonadati</taxon>
        <taxon>Pseudomonadota</taxon>
        <taxon>Alphaproteobacteria</taxon>
        <taxon>Rhodospirillales</taxon>
        <taxon>Rhodovibrionaceae</taxon>
        <taxon>Aquibaculum</taxon>
    </lineage>
</organism>
<dbReference type="GO" id="GO:0005524">
    <property type="term" value="F:ATP binding"/>
    <property type="evidence" value="ECO:0007669"/>
    <property type="project" value="UniProtKB-KW"/>
</dbReference>
<keyword evidence="1" id="KW-0813">Transport</keyword>
<evidence type="ECO:0000256" key="2">
    <source>
        <dbReference type="ARBA" id="ARBA00022741"/>
    </source>
</evidence>
<dbReference type="Proteomes" id="UP001215503">
    <property type="component" value="Unassembled WGS sequence"/>
</dbReference>
<proteinExistence type="predicted"/>
<gene>
    <name evidence="5" type="ORF">P2G67_05315</name>
</gene>
<dbReference type="Pfam" id="PF00005">
    <property type="entry name" value="ABC_tran"/>
    <property type="match status" value="1"/>
</dbReference>
<evidence type="ECO:0000256" key="1">
    <source>
        <dbReference type="ARBA" id="ARBA00022448"/>
    </source>
</evidence>
<sequence length="271" mass="30073">MSEAMLRLIDVSRVFQLGGGLFSQPRLLHALDGVSLDLHKGEVLALVGESGSGKSTLSRILLGLDKPTAGDVLFDGRSIRKLPRREFTQRVQPIFQDPYSSLNPRKTVRQIIEMPLILQGRHSRAERLRRVRELLDLLRMPARMLDAYPSQMSGGQRQRVAIGRALISRPEVVICDEPTSALDVSVQAQVLNLLMELRAELNLTYLFISHDLAVVEYIADRVAVMQAGKIVEIADVDGLFSRPQSDYTKNLLASALVIPEMADVEPVAGQK</sequence>
<dbReference type="SMART" id="SM00382">
    <property type="entry name" value="AAA"/>
    <property type="match status" value="1"/>
</dbReference>
<keyword evidence="2" id="KW-0547">Nucleotide-binding</keyword>
<dbReference type="PANTHER" id="PTHR43776">
    <property type="entry name" value="TRANSPORT ATP-BINDING PROTEIN"/>
    <property type="match status" value="1"/>
</dbReference>